<protein>
    <submittedName>
        <fullName evidence="1">Uncharacterized protein</fullName>
    </submittedName>
</protein>
<accession>A0A0G0WYH6</accession>
<comment type="caution">
    <text evidence="1">The sequence shown here is derived from an EMBL/GenBank/DDBJ whole genome shotgun (WGS) entry which is preliminary data.</text>
</comment>
<sequence length="51" mass="6034">MKRKQELFSGKISTYDKNDFFNNWKNINKNLGDRWDAVVKYSPHKDLKASG</sequence>
<evidence type="ECO:0000313" key="2">
    <source>
        <dbReference type="Proteomes" id="UP000033969"/>
    </source>
</evidence>
<dbReference type="Proteomes" id="UP000033969">
    <property type="component" value="Unassembled WGS sequence"/>
</dbReference>
<gene>
    <name evidence="1" type="ORF">UU74_C0018G0003</name>
</gene>
<proteinExistence type="predicted"/>
<dbReference type="EMBL" id="LCBU01000018">
    <property type="protein sequence ID" value="KKS17770.1"/>
    <property type="molecule type" value="Genomic_DNA"/>
</dbReference>
<organism evidence="1 2">
    <name type="scientific">Candidatus Woesebacteria bacterium GW2011_GWA1_41_7</name>
    <dbReference type="NCBI Taxonomy" id="1618556"/>
    <lineage>
        <taxon>Bacteria</taxon>
        <taxon>Candidatus Woeseibacteriota</taxon>
    </lineage>
</organism>
<reference evidence="1 2" key="1">
    <citation type="journal article" date="2015" name="Nature">
        <title>rRNA introns, odd ribosomes, and small enigmatic genomes across a large radiation of phyla.</title>
        <authorList>
            <person name="Brown C.T."/>
            <person name="Hug L.A."/>
            <person name="Thomas B.C."/>
            <person name="Sharon I."/>
            <person name="Castelle C.J."/>
            <person name="Singh A."/>
            <person name="Wilkins M.J."/>
            <person name="Williams K.H."/>
            <person name="Banfield J.F."/>
        </authorList>
    </citation>
    <scope>NUCLEOTIDE SEQUENCE [LARGE SCALE GENOMIC DNA]</scope>
</reference>
<name>A0A0G0WYH6_9BACT</name>
<dbReference type="AlphaFoldDB" id="A0A0G0WYH6"/>
<evidence type="ECO:0000313" key="1">
    <source>
        <dbReference type="EMBL" id="KKS17770.1"/>
    </source>
</evidence>